<protein>
    <submittedName>
        <fullName evidence="1">Uncharacterized protein</fullName>
    </submittedName>
</protein>
<name>W2G6X0_PHYNI</name>
<reference evidence="1" key="1">
    <citation type="submission" date="2013-11" db="EMBL/GenBank/DDBJ databases">
        <title>The Genome Sequence of Phytophthora parasitica CJ02B3.</title>
        <authorList>
            <consortium name="The Broad Institute Genomics Platform"/>
            <person name="Russ C."/>
            <person name="Tyler B."/>
            <person name="Panabieres F."/>
            <person name="Shan W."/>
            <person name="Tripathy S."/>
            <person name="Grunwald N."/>
            <person name="Machado M."/>
            <person name="Johnson C.S."/>
            <person name="Arredondo F."/>
            <person name="Hong C."/>
            <person name="Coffey M."/>
            <person name="Young S.K."/>
            <person name="Zeng Q."/>
            <person name="Gargeya S."/>
            <person name="Fitzgerald M."/>
            <person name="Abouelleil A."/>
            <person name="Alvarado L."/>
            <person name="Chapman S.B."/>
            <person name="Gainer-Dewar J."/>
            <person name="Goldberg J."/>
            <person name="Griggs A."/>
            <person name="Gujja S."/>
            <person name="Hansen M."/>
            <person name="Howarth C."/>
            <person name="Imamovic A."/>
            <person name="Ireland A."/>
            <person name="Larimer J."/>
            <person name="McCowan C."/>
            <person name="Murphy C."/>
            <person name="Pearson M."/>
            <person name="Poon T.W."/>
            <person name="Priest M."/>
            <person name="Roberts A."/>
            <person name="Saif S."/>
            <person name="Shea T."/>
            <person name="Sykes S."/>
            <person name="Wortman J."/>
            <person name="Nusbaum C."/>
            <person name="Birren B."/>
        </authorList>
    </citation>
    <scope>NUCLEOTIDE SEQUENCE [LARGE SCALE GENOMIC DNA]</scope>
    <source>
        <strain evidence="1">CJ02B3</strain>
    </source>
</reference>
<proteinExistence type="predicted"/>
<organism evidence="1">
    <name type="scientific">Phytophthora nicotianae</name>
    <name type="common">Potato buckeye rot agent</name>
    <name type="synonym">Phytophthora parasitica</name>
    <dbReference type="NCBI Taxonomy" id="4792"/>
    <lineage>
        <taxon>Eukaryota</taxon>
        <taxon>Sar</taxon>
        <taxon>Stramenopiles</taxon>
        <taxon>Oomycota</taxon>
        <taxon>Peronosporomycetes</taxon>
        <taxon>Peronosporales</taxon>
        <taxon>Peronosporaceae</taxon>
        <taxon>Phytophthora</taxon>
    </lineage>
</organism>
<feature type="non-terminal residue" evidence="1">
    <location>
        <position position="1"/>
    </location>
</feature>
<gene>
    <name evidence="1" type="ORF">L915_15879</name>
</gene>
<evidence type="ECO:0000313" key="1">
    <source>
        <dbReference type="EMBL" id="ETK78010.1"/>
    </source>
</evidence>
<dbReference type="Proteomes" id="UP000053236">
    <property type="component" value="Unassembled WGS sequence"/>
</dbReference>
<dbReference type="EMBL" id="KI688300">
    <property type="protein sequence ID" value="ETK78010.1"/>
    <property type="molecule type" value="Genomic_DNA"/>
</dbReference>
<sequence>YVLFRPLHAGNLVRCREGERAVHLGVNQMVHTLQNPLDRPHGRLDAKLGLDLRGEELACRRGTHKLPLLSFRQCWLLPSPSISTAVFFRSPLRLDCVPDGRTGPTCLPSDLVQRDVSTVETDDKLVLLFGEGLAVAHLKMKGSLPH</sequence>
<dbReference type="AlphaFoldDB" id="W2G6X0"/>
<accession>W2G6X0</accession>